<evidence type="ECO:0000256" key="1">
    <source>
        <dbReference type="SAM" id="MobiDB-lite"/>
    </source>
</evidence>
<keyword evidence="3" id="KW-1185">Reference proteome</keyword>
<dbReference type="AlphaFoldDB" id="A0A6L9MIW9"/>
<dbReference type="EMBL" id="JAAAMJ010000010">
    <property type="protein sequence ID" value="NDV87773.1"/>
    <property type="molecule type" value="Genomic_DNA"/>
</dbReference>
<proteinExistence type="predicted"/>
<evidence type="ECO:0000313" key="3">
    <source>
        <dbReference type="Proteomes" id="UP000476332"/>
    </source>
</evidence>
<feature type="compositionally biased region" description="Basic and acidic residues" evidence="1">
    <location>
        <begin position="56"/>
        <end position="66"/>
    </location>
</feature>
<dbReference type="RefSeq" id="WP_163044530.1">
    <property type="nucleotide sequence ID" value="NZ_JAAAMJ010000010.1"/>
</dbReference>
<organism evidence="2 3">
    <name type="scientific">Aurantimonas aggregata</name>
    <dbReference type="NCBI Taxonomy" id="2047720"/>
    <lineage>
        <taxon>Bacteria</taxon>
        <taxon>Pseudomonadati</taxon>
        <taxon>Pseudomonadota</taxon>
        <taxon>Alphaproteobacteria</taxon>
        <taxon>Hyphomicrobiales</taxon>
        <taxon>Aurantimonadaceae</taxon>
        <taxon>Aurantimonas</taxon>
    </lineage>
</organism>
<evidence type="ECO:0000313" key="2">
    <source>
        <dbReference type="EMBL" id="NDV87773.1"/>
    </source>
</evidence>
<reference evidence="2 3" key="1">
    <citation type="submission" date="2020-01" db="EMBL/GenBank/DDBJ databases">
        <title>Genomes of bacteria type strains.</title>
        <authorList>
            <person name="Chen J."/>
            <person name="Zhu S."/>
            <person name="Chen J."/>
        </authorList>
    </citation>
    <scope>NUCLEOTIDE SEQUENCE [LARGE SCALE GENOMIC DNA]</scope>
    <source>
        <strain evidence="2 3">KCTC 52919</strain>
    </source>
</reference>
<name>A0A6L9MIW9_9HYPH</name>
<accession>A0A6L9MIW9</accession>
<gene>
    <name evidence="2" type="ORF">GTW51_13785</name>
</gene>
<comment type="caution">
    <text evidence="2">The sequence shown here is derived from an EMBL/GenBank/DDBJ whole genome shotgun (WGS) entry which is preliminary data.</text>
</comment>
<protein>
    <submittedName>
        <fullName evidence="2">Uncharacterized protein</fullName>
    </submittedName>
</protein>
<sequence>MRIAVRVTVPRLRPVRPVDAAALRDRLRAVRELVGGAPLPRTSWLREAAAAMPAEAEGRREARDPGQGKTPIGGLRKFQNICRVGLFPRAAINVSYKA</sequence>
<dbReference type="Proteomes" id="UP000476332">
    <property type="component" value="Unassembled WGS sequence"/>
</dbReference>
<feature type="region of interest" description="Disordered" evidence="1">
    <location>
        <begin position="52"/>
        <end position="72"/>
    </location>
</feature>